<dbReference type="Pfam" id="PF11680">
    <property type="entry name" value="DUF3276"/>
    <property type="match status" value="1"/>
</dbReference>
<dbReference type="PATRIC" id="fig|1127696.3.peg.954"/>
<feature type="compositionally biased region" description="Basic and acidic residues" evidence="3">
    <location>
        <begin position="98"/>
        <end position="107"/>
    </location>
</feature>
<dbReference type="InterPro" id="IPR006628">
    <property type="entry name" value="PUR-bd_fam"/>
</dbReference>
<gene>
    <name evidence="4" type="ORF">HMPREF9134_01053</name>
</gene>
<dbReference type="AlphaFoldDB" id="L1ND63"/>
<sequence>MIMEKEWNGSVTLVSQKIKAGTRHYYIDAKLDTKGNKYIVLSETKMRESEGKPERHRIFIYEEDFAKVSQALLETIMQISDGVLQEMPDLGRNVPSQPHEETHHAPQPEDMQIGSFDLEWTDEA</sequence>
<dbReference type="GO" id="GO:0032422">
    <property type="term" value="F:purine-rich negative regulatory element binding"/>
    <property type="evidence" value="ECO:0007669"/>
    <property type="project" value="InterPro"/>
</dbReference>
<dbReference type="Gene3D" id="3.10.450.700">
    <property type="match status" value="1"/>
</dbReference>
<dbReference type="EMBL" id="AMEQ01000029">
    <property type="protein sequence ID" value="EKY01147.1"/>
    <property type="molecule type" value="Genomic_DNA"/>
</dbReference>
<dbReference type="Proteomes" id="UP000010408">
    <property type="component" value="Unassembled WGS sequence"/>
</dbReference>
<proteinExistence type="inferred from homology"/>
<comment type="similarity">
    <text evidence="1">Belongs to the PUR DNA-binding protein family.</text>
</comment>
<evidence type="ECO:0000313" key="4">
    <source>
        <dbReference type="EMBL" id="EKY01147.1"/>
    </source>
</evidence>
<evidence type="ECO:0000256" key="1">
    <source>
        <dbReference type="ARBA" id="ARBA00009251"/>
    </source>
</evidence>
<dbReference type="SMART" id="SM00712">
    <property type="entry name" value="PUR"/>
    <property type="match status" value="1"/>
</dbReference>
<dbReference type="STRING" id="1127696.HMPREF9134_01053"/>
<comment type="caution">
    <text evidence="4">The sequence shown here is derived from an EMBL/GenBank/DDBJ whole genome shotgun (WGS) entry which is preliminary data.</text>
</comment>
<evidence type="ECO:0000313" key="5">
    <source>
        <dbReference type="Proteomes" id="UP000010408"/>
    </source>
</evidence>
<organism evidence="4 5">
    <name type="scientific">Porphyromonas catoniae F0037</name>
    <dbReference type="NCBI Taxonomy" id="1127696"/>
    <lineage>
        <taxon>Bacteria</taxon>
        <taxon>Pseudomonadati</taxon>
        <taxon>Bacteroidota</taxon>
        <taxon>Bacteroidia</taxon>
        <taxon>Bacteroidales</taxon>
        <taxon>Porphyromonadaceae</taxon>
        <taxon>Porphyromonas</taxon>
    </lineage>
</organism>
<keyword evidence="2" id="KW-0238">DNA-binding</keyword>
<feature type="region of interest" description="Disordered" evidence="3">
    <location>
        <begin position="87"/>
        <end position="124"/>
    </location>
</feature>
<dbReference type="GO" id="GO:0000977">
    <property type="term" value="F:RNA polymerase II transcription regulatory region sequence-specific DNA binding"/>
    <property type="evidence" value="ECO:0007669"/>
    <property type="project" value="InterPro"/>
</dbReference>
<dbReference type="HOGENOM" id="CLU_2001805_0_0_10"/>
<accession>L1ND63</accession>
<reference evidence="4 5" key="1">
    <citation type="submission" date="2012-05" db="EMBL/GenBank/DDBJ databases">
        <authorList>
            <person name="Weinstock G."/>
            <person name="Sodergren E."/>
            <person name="Lobos E.A."/>
            <person name="Fulton L."/>
            <person name="Fulton R."/>
            <person name="Courtney L."/>
            <person name="Fronick C."/>
            <person name="O'Laughlin M."/>
            <person name="Godfrey J."/>
            <person name="Wilson R.M."/>
            <person name="Miner T."/>
            <person name="Farmer C."/>
            <person name="Delehaunty K."/>
            <person name="Cordes M."/>
            <person name="Minx P."/>
            <person name="Tomlinson C."/>
            <person name="Chen J."/>
            <person name="Wollam A."/>
            <person name="Pepin K.H."/>
            <person name="Bhonagiri V."/>
            <person name="Zhang X."/>
            <person name="Suruliraj S."/>
            <person name="Warren W."/>
            <person name="Mitreva M."/>
            <person name="Mardis E.R."/>
            <person name="Wilson R.K."/>
        </authorList>
    </citation>
    <scope>NUCLEOTIDE SEQUENCE [LARGE SCALE GENOMIC DNA]</scope>
    <source>
        <strain evidence="4 5">F0037</strain>
    </source>
</reference>
<evidence type="ECO:0008006" key="6">
    <source>
        <dbReference type="Google" id="ProtNLM"/>
    </source>
</evidence>
<evidence type="ECO:0000256" key="2">
    <source>
        <dbReference type="ARBA" id="ARBA00023125"/>
    </source>
</evidence>
<evidence type="ECO:0000256" key="3">
    <source>
        <dbReference type="SAM" id="MobiDB-lite"/>
    </source>
</evidence>
<name>L1ND63_9PORP</name>
<protein>
    <recommendedName>
        <fullName evidence="6">DUF3276 family protein</fullName>
    </recommendedName>
</protein>